<reference evidence="3" key="1">
    <citation type="journal article" date="2022" name="Environ. Microbiol.">
        <title>Geoalkalibacter halelectricus SAP #1 sp. nov. possessing extracellular electron transfer and mineral#reducing capabilities from a haloalkaline environment.</title>
        <authorList>
            <person name="Yadav S."/>
            <person name="Singh R."/>
            <person name="Sundharam S.S."/>
            <person name="Chaudhary S."/>
            <person name="Krishnamurthi S."/>
            <person name="Patil S.A."/>
        </authorList>
    </citation>
    <scope>NUCLEOTIDE SEQUENCE</scope>
    <source>
        <strain evidence="3">SAP-1</strain>
    </source>
</reference>
<dbReference type="Proteomes" id="UP001060414">
    <property type="component" value="Chromosome"/>
</dbReference>
<sequence length="684" mass="69964">MRKQFWGWMVTFFVILALAMAGCGEIDSSSNGGGTDPGGDDNQGITNPSVATLGISANKFTVNTNTTDSVTLTLIAKNASNAAVPNAQVNLSASAGLLSAGSVTTGDSGEAQVTFRAGDEKRVQVATITASSTGASREIPISIVGTTINLQTNKSSIAATGADAATLSGSAVDAGGQPVRNAQVTLTSQLGNVLTAPGGSPSGSSITFNTSGTTGNFTATFSGTVTGEDVVTISGLGVERSVSINVSNETFGFVSPAPQAIFATGEVGIELVVRWLNEQGLPVNGGSLSFAAMAGTFTASGTNQVNATTNDQGEATVLFNAPANAAPVTIDVNAVGGFSDSIVLDVRAQNPSRIDLQAFPTAIAPSVGDVSSTATIRATVRDENNQAVQGKLVTFQLFDGPGGGETLSPIAVLTDESGIATTTFTSGGASSAQNGVVIRATVEGLEGVFGEAMLTIGQQAARIVFGTTNVISVESSNGLAVAYALPVTVLVTDNNGNAMVNQEVNLGIYPRFFHTGFWLDNNTNLSTGFFANEDKNRNGILDPDEDGAIGYLYTSLILDDSGNIIGVTDRVPAYYLDAGDYLLMDPADEPLPPLGNDDPDLNGRLDPGNVASIPLSVTTDENGLAAFQVVYPKSYGGWVNVELQAGTIVSGSEARAILRKGLDYLLNDIPRIPSPFGTGVLSGP</sequence>
<evidence type="ECO:0000313" key="3">
    <source>
        <dbReference type="EMBL" id="UWZ81296.1"/>
    </source>
</evidence>
<comment type="similarity">
    <text evidence="1">Belongs to the intimin/invasin family.</text>
</comment>
<dbReference type="Gene3D" id="2.60.40.10">
    <property type="entry name" value="Immunoglobulins"/>
    <property type="match status" value="4"/>
</dbReference>
<evidence type="ECO:0000259" key="2">
    <source>
        <dbReference type="PROSITE" id="PS51127"/>
    </source>
</evidence>
<evidence type="ECO:0000313" key="4">
    <source>
        <dbReference type="Proteomes" id="UP001060414"/>
    </source>
</evidence>
<dbReference type="InterPro" id="IPR008964">
    <property type="entry name" value="Invasin/intimin_cell_adhesion"/>
</dbReference>
<keyword evidence="4" id="KW-1185">Reference proteome</keyword>
<dbReference type="InterPro" id="IPR003344">
    <property type="entry name" value="Big_1_dom"/>
</dbReference>
<dbReference type="Pfam" id="PF02369">
    <property type="entry name" value="Big_1"/>
    <property type="match status" value="1"/>
</dbReference>
<gene>
    <name evidence="3" type="ORF">L9S41_07870</name>
</gene>
<dbReference type="RefSeq" id="WP_260749669.1">
    <property type="nucleotide sequence ID" value="NZ_CP092109.1"/>
</dbReference>
<dbReference type="SUPFAM" id="SSF49373">
    <property type="entry name" value="Invasin/intimin cell-adhesion fragments"/>
    <property type="match status" value="4"/>
</dbReference>
<name>A0ABY5ZRI6_9BACT</name>
<accession>A0ABY5ZRI6</accession>
<dbReference type="InterPro" id="IPR013783">
    <property type="entry name" value="Ig-like_fold"/>
</dbReference>
<protein>
    <submittedName>
        <fullName evidence="3">Ig-like domain-containing protein</fullName>
    </submittedName>
</protein>
<dbReference type="PROSITE" id="PS51127">
    <property type="entry name" value="BIG1"/>
    <property type="match status" value="1"/>
</dbReference>
<proteinExistence type="inferred from homology"/>
<organism evidence="3 4">
    <name type="scientific">Geoalkalibacter halelectricus</name>
    <dbReference type="NCBI Taxonomy" id="2847045"/>
    <lineage>
        <taxon>Bacteria</taxon>
        <taxon>Pseudomonadati</taxon>
        <taxon>Thermodesulfobacteriota</taxon>
        <taxon>Desulfuromonadia</taxon>
        <taxon>Desulfuromonadales</taxon>
        <taxon>Geoalkalibacteraceae</taxon>
        <taxon>Geoalkalibacter</taxon>
    </lineage>
</organism>
<feature type="domain" description="Big-1" evidence="2">
    <location>
        <begin position="147"/>
        <end position="250"/>
    </location>
</feature>
<dbReference type="EMBL" id="CP092109">
    <property type="protein sequence ID" value="UWZ81296.1"/>
    <property type="molecule type" value="Genomic_DNA"/>
</dbReference>
<dbReference type="SMART" id="SM00634">
    <property type="entry name" value="BID_1"/>
    <property type="match status" value="3"/>
</dbReference>
<evidence type="ECO:0000256" key="1">
    <source>
        <dbReference type="ARBA" id="ARBA00010116"/>
    </source>
</evidence>
<dbReference type="PROSITE" id="PS51257">
    <property type="entry name" value="PROKAR_LIPOPROTEIN"/>
    <property type="match status" value="1"/>
</dbReference>